<dbReference type="Pfam" id="PF13821">
    <property type="entry name" value="DUF4187"/>
    <property type="match status" value="1"/>
</dbReference>
<dbReference type="InterPro" id="IPR039249">
    <property type="entry name" value="GPATCH11"/>
</dbReference>
<dbReference type="GO" id="GO:0003676">
    <property type="term" value="F:nucleic acid binding"/>
    <property type="evidence" value="ECO:0007669"/>
    <property type="project" value="InterPro"/>
</dbReference>
<evidence type="ECO:0000313" key="6">
    <source>
        <dbReference type="EMBL" id="GMR58097.1"/>
    </source>
</evidence>
<dbReference type="GO" id="GO:0000776">
    <property type="term" value="C:kinetochore"/>
    <property type="evidence" value="ECO:0007669"/>
    <property type="project" value="TreeGrafter"/>
</dbReference>
<evidence type="ECO:0000313" key="7">
    <source>
        <dbReference type="Proteomes" id="UP001328107"/>
    </source>
</evidence>
<comment type="caution">
    <text evidence="6">The sequence shown here is derived from an EMBL/GenBank/DDBJ whole genome shotgun (WGS) entry which is preliminary data.</text>
</comment>
<keyword evidence="4" id="KW-0175">Coiled coil</keyword>
<feature type="domain" description="G-patch" evidence="5">
    <location>
        <begin position="79"/>
        <end position="131"/>
    </location>
</feature>
<reference evidence="7" key="1">
    <citation type="submission" date="2022-10" db="EMBL/GenBank/DDBJ databases">
        <title>Genome assembly of Pristionchus species.</title>
        <authorList>
            <person name="Yoshida K."/>
            <person name="Sommer R.J."/>
        </authorList>
    </citation>
    <scope>NUCLEOTIDE SEQUENCE [LARGE SCALE GENOMIC DNA]</scope>
    <source>
        <strain evidence="7">RS5460</strain>
    </source>
</reference>
<feature type="non-terminal residue" evidence="6">
    <location>
        <position position="1"/>
    </location>
</feature>
<gene>
    <name evidence="6" type="ORF">PMAYCL1PPCAC_28292</name>
</gene>
<name>A0AAN5D8R6_9BILA</name>
<dbReference type="SMART" id="SM00443">
    <property type="entry name" value="G_patch"/>
    <property type="match status" value="1"/>
</dbReference>
<evidence type="ECO:0000259" key="5">
    <source>
        <dbReference type="PROSITE" id="PS50174"/>
    </source>
</evidence>
<organism evidence="6 7">
    <name type="scientific">Pristionchus mayeri</name>
    <dbReference type="NCBI Taxonomy" id="1317129"/>
    <lineage>
        <taxon>Eukaryota</taxon>
        <taxon>Metazoa</taxon>
        <taxon>Ecdysozoa</taxon>
        <taxon>Nematoda</taxon>
        <taxon>Chromadorea</taxon>
        <taxon>Rhabditida</taxon>
        <taxon>Rhabditina</taxon>
        <taxon>Diplogasteromorpha</taxon>
        <taxon>Diplogasteroidea</taxon>
        <taxon>Neodiplogasteridae</taxon>
        <taxon>Pristionchus</taxon>
    </lineage>
</organism>
<feature type="coiled-coil region" evidence="4">
    <location>
        <begin position="29"/>
        <end position="58"/>
    </location>
</feature>
<dbReference type="Pfam" id="PF01585">
    <property type="entry name" value="G-patch"/>
    <property type="match status" value="1"/>
</dbReference>
<dbReference type="PROSITE" id="PS50174">
    <property type="entry name" value="G_PATCH"/>
    <property type="match status" value="1"/>
</dbReference>
<dbReference type="PANTHER" id="PTHR21032">
    <property type="entry name" value="G PATCH DOMAIN-CONTAINING PROTEIN 11"/>
    <property type="match status" value="1"/>
</dbReference>
<dbReference type="EMBL" id="BTRK01000006">
    <property type="protein sequence ID" value="GMR58097.1"/>
    <property type="molecule type" value="Genomic_DNA"/>
</dbReference>
<dbReference type="InterPro" id="IPR025239">
    <property type="entry name" value="DUF4187"/>
</dbReference>
<dbReference type="InterPro" id="IPR000467">
    <property type="entry name" value="G_patch_dom"/>
</dbReference>
<sequence>FLVAKMSDSEDDFMSDKYLAGTEEIRPGLAKTNHQRRIMKIENERAEAEAERLRLQKLKKPHHIEAERREEVMAKPISTESKGFALMAKMGFKPGMSLGKKKDEHDLGSGIKEPINIVIRNHRGGLGVESEEVERLKKEESTAKGRIEAQLKRMKDRARMADDLSDDYRKRARMASNRKQIIGDIIKSRKACVEMDLRKEVELPEESWFWPSYKEKKIDAIPTTAVGSTGRYFKREEDEDDAKYHYSNGKEAPKEERFDELTDELLEERLEQITVYLRSVHSYCVWCGCAFVNEADLDGGCPGPARDVHDEGDE</sequence>
<dbReference type="PANTHER" id="PTHR21032:SF0">
    <property type="entry name" value="G PATCH DOMAIN-CONTAINING PROTEIN 11"/>
    <property type="match status" value="1"/>
</dbReference>
<keyword evidence="7" id="KW-1185">Reference proteome</keyword>
<comment type="similarity">
    <text evidence="1">Belongs to the GPATCH11 family.</text>
</comment>
<dbReference type="AlphaFoldDB" id="A0AAN5D8R6"/>
<dbReference type="SMART" id="SM01173">
    <property type="entry name" value="DUF4187"/>
    <property type="match status" value="1"/>
</dbReference>
<proteinExistence type="inferred from homology"/>
<accession>A0AAN5D8R6</accession>
<evidence type="ECO:0000256" key="1">
    <source>
        <dbReference type="ARBA" id="ARBA00007140"/>
    </source>
</evidence>
<evidence type="ECO:0000256" key="2">
    <source>
        <dbReference type="ARBA" id="ARBA00021978"/>
    </source>
</evidence>
<dbReference type="Proteomes" id="UP001328107">
    <property type="component" value="Unassembled WGS sequence"/>
</dbReference>
<protein>
    <recommendedName>
        <fullName evidence="2">G patch domain-containing protein 11</fullName>
    </recommendedName>
    <alternativeName>
        <fullName evidence="3">Coiled-coil domain-containing protein 75</fullName>
    </alternativeName>
</protein>
<evidence type="ECO:0000256" key="4">
    <source>
        <dbReference type="SAM" id="Coils"/>
    </source>
</evidence>
<evidence type="ECO:0000256" key="3">
    <source>
        <dbReference type="ARBA" id="ARBA00030688"/>
    </source>
</evidence>